<gene>
    <name evidence="1" type="ORF">SAMN05444336_11216</name>
</gene>
<dbReference type="Proteomes" id="UP000199118">
    <property type="component" value="Unassembled WGS sequence"/>
</dbReference>
<protein>
    <submittedName>
        <fullName evidence="1">Glutaconate CoA-transferase subunit B</fullName>
    </submittedName>
</protein>
<dbReference type="SMART" id="SM00882">
    <property type="entry name" value="CoA_trans"/>
    <property type="match status" value="1"/>
</dbReference>
<dbReference type="AlphaFoldDB" id="A0A1H3FBC3"/>
<name>A0A1H3FBC3_9RHOB</name>
<evidence type="ECO:0000313" key="2">
    <source>
        <dbReference type="Proteomes" id="UP000199118"/>
    </source>
</evidence>
<dbReference type="InterPro" id="IPR004165">
    <property type="entry name" value="CoA_trans_fam_I"/>
</dbReference>
<dbReference type="RefSeq" id="WP_092685118.1">
    <property type="nucleotide sequence ID" value="NZ_FNMZ01000012.1"/>
</dbReference>
<dbReference type="OrthoDB" id="9813111at2"/>
<sequence length="251" mass="26875">MSAGETDVRPEEIQAAAIAGLLEGARHVAVGMVSPIPGTGALLANERSGGGTRVSILGSKKTTFWTNGGSELFDLAGRGRLDAFFLSGGQIDGGANVNLVGVGDYPEAKVRWSGSFGSAYLYFVVPRVILFRWEHTRRTLVEKVDFVSAPGTSEPGVHRPGGPIALITNLCLFDFQREAGRFRLKSLHPGVTLEEVRDNTGFDFDLPEHLAETPTPDADTLSLIRGPVARRIADVYPVFARQVFGIEPAAA</sequence>
<dbReference type="STRING" id="356660.SAMN05444336_11216"/>
<keyword evidence="1" id="KW-0808">Transferase</keyword>
<dbReference type="EMBL" id="FNMZ01000012">
    <property type="protein sequence ID" value="SDX87668.1"/>
    <property type="molecule type" value="Genomic_DNA"/>
</dbReference>
<dbReference type="InterPro" id="IPR037171">
    <property type="entry name" value="NagB/RpiA_transferase-like"/>
</dbReference>
<dbReference type="Gene3D" id="3.40.1080.10">
    <property type="entry name" value="Glutaconate Coenzyme A-transferase"/>
    <property type="match status" value="1"/>
</dbReference>
<dbReference type="PANTHER" id="PTHR43293:SF3">
    <property type="entry name" value="CHOLESTEROL RING-CLEAVING HYDROLASE IPDB SUBUNIT"/>
    <property type="match status" value="1"/>
</dbReference>
<dbReference type="PANTHER" id="PTHR43293">
    <property type="entry name" value="ACETATE COA-TRANSFERASE YDIF"/>
    <property type="match status" value="1"/>
</dbReference>
<reference evidence="1 2" key="1">
    <citation type="submission" date="2016-10" db="EMBL/GenBank/DDBJ databases">
        <authorList>
            <person name="de Groot N.N."/>
        </authorList>
    </citation>
    <scope>NUCLEOTIDE SEQUENCE [LARGE SCALE GENOMIC DNA]</scope>
    <source>
        <strain evidence="1 2">DSM 17890</strain>
    </source>
</reference>
<proteinExistence type="predicted"/>
<evidence type="ECO:0000313" key="1">
    <source>
        <dbReference type="EMBL" id="SDX87668.1"/>
    </source>
</evidence>
<dbReference type="Pfam" id="PF01144">
    <property type="entry name" value="CoA_trans"/>
    <property type="match status" value="1"/>
</dbReference>
<accession>A0A1H3FBC3</accession>
<dbReference type="GO" id="GO:0008410">
    <property type="term" value="F:CoA-transferase activity"/>
    <property type="evidence" value="ECO:0007669"/>
    <property type="project" value="InterPro"/>
</dbReference>
<organism evidence="1 2">
    <name type="scientific">Albimonas donghaensis</name>
    <dbReference type="NCBI Taxonomy" id="356660"/>
    <lineage>
        <taxon>Bacteria</taxon>
        <taxon>Pseudomonadati</taxon>
        <taxon>Pseudomonadota</taxon>
        <taxon>Alphaproteobacteria</taxon>
        <taxon>Rhodobacterales</taxon>
        <taxon>Paracoccaceae</taxon>
        <taxon>Albimonas</taxon>
    </lineage>
</organism>
<keyword evidence="2" id="KW-1185">Reference proteome</keyword>
<dbReference type="SUPFAM" id="SSF100950">
    <property type="entry name" value="NagB/RpiA/CoA transferase-like"/>
    <property type="match status" value="1"/>
</dbReference>